<evidence type="ECO:0000313" key="2">
    <source>
        <dbReference type="EMBL" id="KAK0450433.1"/>
    </source>
</evidence>
<dbReference type="Proteomes" id="UP001175211">
    <property type="component" value="Unassembled WGS sequence"/>
</dbReference>
<gene>
    <name evidence="2" type="ORF">EV420DRAFT_1274908</name>
</gene>
<dbReference type="EMBL" id="JAUEPS010000036">
    <property type="protein sequence ID" value="KAK0450433.1"/>
    <property type="molecule type" value="Genomic_DNA"/>
</dbReference>
<evidence type="ECO:0000256" key="1">
    <source>
        <dbReference type="SAM" id="MobiDB-lite"/>
    </source>
</evidence>
<evidence type="ECO:0000313" key="3">
    <source>
        <dbReference type="Proteomes" id="UP001175211"/>
    </source>
</evidence>
<feature type="region of interest" description="Disordered" evidence="1">
    <location>
        <begin position="1"/>
        <end position="32"/>
    </location>
</feature>
<feature type="compositionally biased region" description="Polar residues" evidence="1">
    <location>
        <begin position="77"/>
        <end position="86"/>
    </location>
</feature>
<dbReference type="AlphaFoldDB" id="A0AA39K1H4"/>
<dbReference type="GeneID" id="85351421"/>
<protein>
    <submittedName>
        <fullName evidence="2">Uncharacterized protein</fullName>
    </submittedName>
</protein>
<reference evidence="2" key="1">
    <citation type="submission" date="2023-06" db="EMBL/GenBank/DDBJ databases">
        <authorList>
            <consortium name="Lawrence Berkeley National Laboratory"/>
            <person name="Ahrendt S."/>
            <person name="Sahu N."/>
            <person name="Indic B."/>
            <person name="Wong-Bajracharya J."/>
            <person name="Merenyi Z."/>
            <person name="Ke H.-M."/>
            <person name="Monk M."/>
            <person name="Kocsube S."/>
            <person name="Drula E."/>
            <person name="Lipzen A."/>
            <person name="Balint B."/>
            <person name="Henrissat B."/>
            <person name="Andreopoulos B."/>
            <person name="Martin F.M."/>
            <person name="Harder C.B."/>
            <person name="Rigling D."/>
            <person name="Ford K.L."/>
            <person name="Foster G.D."/>
            <person name="Pangilinan J."/>
            <person name="Papanicolaou A."/>
            <person name="Barry K."/>
            <person name="LaButti K."/>
            <person name="Viragh M."/>
            <person name="Koriabine M."/>
            <person name="Yan M."/>
            <person name="Riley R."/>
            <person name="Champramary S."/>
            <person name="Plett K.L."/>
            <person name="Tsai I.J."/>
            <person name="Slot J."/>
            <person name="Sipos G."/>
            <person name="Plett J."/>
            <person name="Nagy L.G."/>
            <person name="Grigoriev I.V."/>
        </authorList>
    </citation>
    <scope>NUCLEOTIDE SEQUENCE</scope>
    <source>
        <strain evidence="2">CCBAS 213</strain>
    </source>
</reference>
<sequence>ETQRKRRRLSAPRPFPIVPASVSATGPRSAHKEGKNLICITRKTALGAYMRRCKDLVLKDGYGGEEDGDITYETRGKSTLSGVDVR</sequence>
<feature type="region of interest" description="Disordered" evidence="1">
    <location>
        <begin position="64"/>
        <end position="86"/>
    </location>
</feature>
<name>A0AA39K1H4_ARMTA</name>
<feature type="compositionally biased region" description="Basic residues" evidence="1">
    <location>
        <begin position="1"/>
        <end position="10"/>
    </location>
</feature>
<feature type="non-terminal residue" evidence="2">
    <location>
        <position position="1"/>
    </location>
</feature>
<accession>A0AA39K1H4</accession>
<proteinExistence type="predicted"/>
<organism evidence="2 3">
    <name type="scientific">Armillaria tabescens</name>
    <name type="common">Ringless honey mushroom</name>
    <name type="synonym">Agaricus tabescens</name>
    <dbReference type="NCBI Taxonomy" id="1929756"/>
    <lineage>
        <taxon>Eukaryota</taxon>
        <taxon>Fungi</taxon>
        <taxon>Dikarya</taxon>
        <taxon>Basidiomycota</taxon>
        <taxon>Agaricomycotina</taxon>
        <taxon>Agaricomycetes</taxon>
        <taxon>Agaricomycetidae</taxon>
        <taxon>Agaricales</taxon>
        <taxon>Marasmiineae</taxon>
        <taxon>Physalacriaceae</taxon>
        <taxon>Desarmillaria</taxon>
    </lineage>
</organism>
<dbReference type="RefSeq" id="XP_060327304.1">
    <property type="nucleotide sequence ID" value="XM_060467873.1"/>
</dbReference>
<comment type="caution">
    <text evidence="2">The sequence shown here is derived from an EMBL/GenBank/DDBJ whole genome shotgun (WGS) entry which is preliminary data.</text>
</comment>
<keyword evidence="3" id="KW-1185">Reference proteome</keyword>